<comment type="caution">
    <text evidence="1">The sequence shown here is derived from an EMBL/GenBank/DDBJ whole genome shotgun (WGS) entry which is preliminary data.</text>
</comment>
<protein>
    <recommendedName>
        <fullName evidence="3">Secreted protein</fullName>
    </recommendedName>
</protein>
<keyword evidence="2" id="KW-1185">Reference proteome</keyword>
<accession>A0ABQ7VBE2</accession>
<organism evidence="1 2">
    <name type="scientific">Solanum tuberosum</name>
    <name type="common">Potato</name>
    <dbReference type="NCBI Taxonomy" id="4113"/>
    <lineage>
        <taxon>Eukaryota</taxon>
        <taxon>Viridiplantae</taxon>
        <taxon>Streptophyta</taxon>
        <taxon>Embryophyta</taxon>
        <taxon>Tracheophyta</taxon>
        <taxon>Spermatophyta</taxon>
        <taxon>Magnoliopsida</taxon>
        <taxon>eudicotyledons</taxon>
        <taxon>Gunneridae</taxon>
        <taxon>Pentapetalae</taxon>
        <taxon>asterids</taxon>
        <taxon>lamiids</taxon>
        <taxon>Solanales</taxon>
        <taxon>Solanaceae</taxon>
        <taxon>Solanoideae</taxon>
        <taxon>Solaneae</taxon>
        <taxon>Solanum</taxon>
    </lineage>
</organism>
<gene>
    <name evidence="1" type="ORF">KY290_017477</name>
</gene>
<dbReference type="Proteomes" id="UP000826656">
    <property type="component" value="Unassembled WGS sequence"/>
</dbReference>
<proteinExistence type="predicted"/>
<reference evidence="1 2" key="1">
    <citation type="journal article" date="2021" name="bioRxiv">
        <title>Chromosome-scale and haplotype-resolved genome assembly of a tetraploid potato cultivar.</title>
        <authorList>
            <person name="Sun H."/>
            <person name="Jiao W.-B."/>
            <person name="Krause K."/>
            <person name="Campoy J.A."/>
            <person name="Goel M."/>
            <person name="Folz-Donahue K."/>
            <person name="Kukat C."/>
            <person name="Huettel B."/>
            <person name="Schneeberger K."/>
        </authorList>
    </citation>
    <scope>NUCLEOTIDE SEQUENCE [LARGE SCALE GENOMIC DNA]</scope>
    <source>
        <strain evidence="1">SolTubOtavaFocal</strain>
        <tissue evidence="1">Leaves</tissue>
    </source>
</reference>
<sequence>MEALVEMEAAPVGMEAASVGKDLLLLAVTSSAAATTFLCCCEGGVAAVGVGGVAPVGDWWGSAPMGVSQGCVGGGSGVGSES</sequence>
<evidence type="ECO:0000313" key="1">
    <source>
        <dbReference type="EMBL" id="KAH0761404.1"/>
    </source>
</evidence>
<evidence type="ECO:0008006" key="3">
    <source>
        <dbReference type="Google" id="ProtNLM"/>
    </source>
</evidence>
<name>A0ABQ7VBE2_SOLTU</name>
<evidence type="ECO:0000313" key="2">
    <source>
        <dbReference type="Proteomes" id="UP000826656"/>
    </source>
</evidence>
<dbReference type="EMBL" id="JAIVGD010000013">
    <property type="protein sequence ID" value="KAH0761404.1"/>
    <property type="molecule type" value="Genomic_DNA"/>
</dbReference>